<dbReference type="GO" id="GO:0005886">
    <property type="term" value="C:plasma membrane"/>
    <property type="evidence" value="ECO:0007669"/>
    <property type="project" value="UniProtKB-SubCell"/>
</dbReference>
<evidence type="ECO:0000259" key="14">
    <source>
        <dbReference type="PROSITE" id="PS50011"/>
    </source>
</evidence>
<dbReference type="InterPro" id="IPR056562">
    <property type="entry name" value="LysM2_CERK1_LYK3_4_5"/>
</dbReference>
<dbReference type="PANTHER" id="PTHR45927:SF11">
    <property type="entry name" value="LYSM DOMAIN RECEPTOR-LIKE KINASE 4"/>
    <property type="match status" value="1"/>
</dbReference>
<evidence type="ECO:0000313" key="16">
    <source>
        <dbReference type="EMBL" id="KAH6826833.1"/>
    </source>
</evidence>
<feature type="chain" id="PRO_5042229558" evidence="13">
    <location>
        <begin position="24"/>
        <end position="993"/>
    </location>
</feature>
<dbReference type="Gene3D" id="1.10.510.10">
    <property type="entry name" value="Transferase(Phosphotransferase) domain 1"/>
    <property type="match status" value="1"/>
</dbReference>
<dbReference type="Pfam" id="PF00657">
    <property type="entry name" value="Lipase_GDSL"/>
    <property type="match status" value="1"/>
</dbReference>
<dbReference type="CDD" id="cd01837">
    <property type="entry name" value="SGNH_plant_lipase_like"/>
    <property type="match status" value="1"/>
</dbReference>
<comment type="subcellular location">
    <subcellularLocation>
        <location evidence="1">Cell membrane</location>
        <topology evidence="1">Single-pass membrane protein</topology>
    </subcellularLocation>
</comment>
<dbReference type="Pfam" id="PF00069">
    <property type="entry name" value="Pkinase"/>
    <property type="match status" value="1"/>
</dbReference>
<dbReference type="SUPFAM" id="SSF56112">
    <property type="entry name" value="Protein kinase-like (PK-like)"/>
    <property type="match status" value="1"/>
</dbReference>
<keyword evidence="10" id="KW-1015">Disulfide bond</keyword>
<keyword evidence="6" id="KW-0547">Nucleotide-binding</keyword>
<feature type="signal peptide" evidence="13">
    <location>
        <begin position="1"/>
        <end position="23"/>
    </location>
</feature>
<dbReference type="InterPro" id="IPR036514">
    <property type="entry name" value="SGNH_hydro_sf"/>
</dbReference>
<reference evidence="16 17" key="1">
    <citation type="journal article" date="2021" name="Nat. Commun.">
        <title>Incipient diploidization of the medicinal plant Perilla within 10,000 years.</title>
        <authorList>
            <person name="Zhang Y."/>
            <person name="Shen Q."/>
            <person name="Leng L."/>
            <person name="Zhang D."/>
            <person name="Chen S."/>
            <person name="Shi Y."/>
            <person name="Ning Z."/>
            <person name="Chen S."/>
        </authorList>
    </citation>
    <scope>NUCLEOTIDE SEQUENCE [LARGE SCALE GENOMIC DNA]</scope>
    <source>
        <strain evidence="17">cv. PC099</strain>
    </source>
</reference>
<dbReference type="InterPro" id="IPR000719">
    <property type="entry name" value="Prot_kinase_dom"/>
</dbReference>
<keyword evidence="5 13" id="KW-0732">Signal</keyword>
<comment type="caution">
    <text evidence="16">The sequence shown here is derived from an EMBL/GenBank/DDBJ whole genome shotgun (WGS) entry which is preliminary data.</text>
</comment>
<dbReference type="PROSITE" id="PS50011">
    <property type="entry name" value="PROTEIN_KINASE_DOM"/>
    <property type="match status" value="1"/>
</dbReference>
<dbReference type="GO" id="GO:0005524">
    <property type="term" value="F:ATP binding"/>
    <property type="evidence" value="ECO:0007669"/>
    <property type="project" value="UniProtKB-KW"/>
</dbReference>
<evidence type="ECO:0000313" key="17">
    <source>
        <dbReference type="Proteomes" id="UP001190926"/>
    </source>
</evidence>
<evidence type="ECO:0000256" key="5">
    <source>
        <dbReference type="ARBA" id="ARBA00022729"/>
    </source>
</evidence>
<keyword evidence="8 12" id="KW-1133">Transmembrane helix</keyword>
<evidence type="ECO:0000256" key="7">
    <source>
        <dbReference type="ARBA" id="ARBA00022840"/>
    </source>
</evidence>
<dbReference type="Pfam" id="PF23446">
    <property type="entry name" value="LysM1_NFP_LYK"/>
    <property type="match status" value="1"/>
</dbReference>
<dbReference type="InterPro" id="IPR056561">
    <property type="entry name" value="NFP_LYK_LysM1"/>
</dbReference>
<dbReference type="EMBL" id="SDAM02000159">
    <property type="protein sequence ID" value="KAH6826833.1"/>
    <property type="molecule type" value="Genomic_DNA"/>
</dbReference>
<dbReference type="Gene3D" id="3.30.200.20">
    <property type="entry name" value="Phosphorylase Kinase, domain 1"/>
    <property type="match status" value="1"/>
</dbReference>
<proteinExistence type="inferred from homology"/>
<evidence type="ECO:0000256" key="13">
    <source>
        <dbReference type="SAM" id="SignalP"/>
    </source>
</evidence>
<dbReference type="InterPro" id="IPR052611">
    <property type="entry name" value="Plant_RLK_LysM"/>
</dbReference>
<sequence>MNNFILPIASISIFISCFPSISGQQPYIRRATTSCNTTDTSTTALGYTCGNGLSQSCRAYLTFRAQPPFNSIPAVSNLLSISPSRLARLNSLPPNTTLETNRMLLVPIQCSCSGDHYYQANTSFQIEHNDTYFLIANNTFQGLSTCQALKAQNSNRNLTKNLYTGTRITVPLRCACPSKNQTSVGVRYLLTYLITWKESVSSISALFEVDTSSTLAANELSEQDFTIYPFTTLLIPLKNPPSSTRVSSVMPPPRSVNPPPTSGGSTKPWIYIVVGLVVASVIVAAIVFFVNQKPKPKTQPLVTSENSNSLSVETRAVVDRETHDFLESITKVYTIEELKTATQDFSPDFLIKGTVYRGRINGDMAAIKKMSGDVSKEIKILNKINHFNLIRLSGACFSQGYWYFVYEYAANGSLRDWIHRSNGDSRILSWKERLRIALDVATGLNYLHNYASPQLVHTDMNSSNVVLDHDLRAKITNFGLARSAEGQEGNFALTKHVVGTKGFIAPEYLEMGLVSPMVDVYAFGVVMLEIFTGKEASLLYEGVELQLSEILAEENVGKLMDPLLEGNYPPHLAVLVMELIDKCLKNDPSDRPILEWKGDVTLVHQELPPFNMASTACTIQNLTLLLMITFFSAATAIDFNFPAVFNFGDSNSDTGNLVAGMAERLDPPHGQTYFQKPSGRFCDGRLIVDFLMDAMDMPFLNAYLEAIAAPIFRKGCNFAAAGSTTLPATASSVSPFSFGIQVAQFLRFKAKAVDIQAKSRKYDKYLPAQDFFQKALYMFDIGQNDLAGAFYSRTFDQILASIPTILSEFEDGIGKLYNEGARNFWIHNTGPLGCLPQNIVKFGGDASKLDELGCVSTHNQASRLLNLQLHALCKKLQGQYQDANLTYVDIFTIKFNLIANYSRYGFEQPLMACCGYGGPPLNYDGRIPCGQTKVVNNSSVTAKGCNDTTEYINWDGIHYTEAANQYVASQILTGKYSDPPFADKMPFILKLKF</sequence>
<feature type="domain" description="Protein kinase" evidence="14">
    <location>
        <begin position="304"/>
        <end position="607"/>
    </location>
</feature>
<dbReference type="Pfam" id="PF23472">
    <property type="entry name" value="LysM2_CERK1_LYK3_4_5"/>
    <property type="match status" value="1"/>
</dbReference>
<organism evidence="16 17">
    <name type="scientific">Perilla frutescens var. hirtella</name>
    <name type="common">Perilla citriodora</name>
    <name type="synonym">Perilla setoyensis</name>
    <dbReference type="NCBI Taxonomy" id="608512"/>
    <lineage>
        <taxon>Eukaryota</taxon>
        <taxon>Viridiplantae</taxon>
        <taxon>Streptophyta</taxon>
        <taxon>Embryophyta</taxon>
        <taxon>Tracheophyta</taxon>
        <taxon>Spermatophyta</taxon>
        <taxon>Magnoliopsida</taxon>
        <taxon>eudicotyledons</taxon>
        <taxon>Gunneridae</taxon>
        <taxon>Pentapetalae</taxon>
        <taxon>asterids</taxon>
        <taxon>lamiids</taxon>
        <taxon>Lamiales</taxon>
        <taxon>Lamiaceae</taxon>
        <taxon>Nepetoideae</taxon>
        <taxon>Elsholtzieae</taxon>
        <taxon>Perilla</taxon>
    </lineage>
</organism>
<protein>
    <submittedName>
        <fullName evidence="16">GDSL-like Lipase/Acylhydrolase superfamily protein</fullName>
    </submittedName>
</protein>
<keyword evidence="7" id="KW-0067">ATP-binding</keyword>
<feature type="region of interest" description="Disordered" evidence="11">
    <location>
        <begin position="242"/>
        <end position="263"/>
    </location>
</feature>
<dbReference type="InterPro" id="IPR011009">
    <property type="entry name" value="Kinase-like_dom_sf"/>
</dbReference>
<evidence type="ECO:0000256" key="8">
    <source>
        <dbReference type="ARBA" id="ARBA00022989"/>
    </source>
</evidence>
<feature type="compositionally biased region" description="Pro residues" evidence="11">
    <location>
        <begin position="250"/>
        <end position="261"/>
    </location>
</feature>
<accession>A0AAD4J5B0</accession>
<evidence type="ECO:0000256" key="2">
    <source>
        <dbReference type="ARBA" id="ARBA00008668"/>
    </source>
</evidence>
<dbReference type="PANTHER" id="PTHR45927">
    <property type="entry name" value="LYSM-DOMAIN RECEPTOR-LIKE KINASE-RELATED"/>
    <property type="match status" value="1"/>
</dbReference>
<evidence type="ECO:0000256" key="9">
    <source>
        <dbReference type="ARBA" id="ARBA00023136"/>
    </source>
</evidence>
<dbReference type="InterPro" id="IPR056563">
    <property type="entry name" value="LysM3_LYK4_5"/>
</dbReference>
<dbReference type="AlphaFoldDB" id="A0AAD4J5B0"/>
<dbReference type="InterPro" id="IPR035669">
    <property type="entry name" value="SGNH_plant_lipase-like"/>
</dbReference>
<keyword evidence="17" id="KW-1185">Reference proteome</keyword>
<feature type="domain" description="LysM" evidence="15">
    <location>
        <begin position="190"/>
        <end position="235"/>
    </location>
</feature>
<dbReference type="InterPro" id="IPR001087">
    <property type="entry name" value="GDSL"/>
</dbReference>
<evidence type="ECO:0000259" key="15">
    <source>
        <dbReference type="PROSITE" id="PS51782"/>
    </source>
</evidence>
<evidence type="ECO:0000256" key="4">
    <source>
        <dbReference type="ARBA" id="ARBA00022692"/>
    </source>
</evidence>
<keyword evidence="4 12" id="KW-0812">Transmembrane</keyword>
<feature type="transmembrane region" description="Helical" evidence="12">
    <location>
        <begin position="269"/>
        <end position="290"/>
    </location>
</feature>
<dbReference type="GO" id="GO:0004672">
    <property type="term" value="F:protein kinase activity"/>
    <property type="evidence" value="ECO:0007669"/>
    <property type="project" value="InterPro"/>
</dbReference>
<dbReference type="Pfam" id="PF23473">
    <property type="entry name" value="LysM3_LYK4_5"/>
    <property type="match status" value="1"/>
</dbReference>
<keyword evidence="3" id="KW-1003">Cell membrane</keyword>
<evidence type="ECO:0000256" key="11">
    <source>
        <dbReference type="SAM" id="MobiDB-lite"/>
    </source>
</evidence>
<evidence type="ECO:0000256" key="12">
    <source>
        <dbReference type="SAM" id="Phobius"/>
    </source>
</evidence>
<evidence type="ECO:0000256" key="3">
    <source>
        <dbReference type="ARBA" id="ARBA00022475"/>
    </source>
</evidence>
<gene>
    <name evidence="16" type="ORF">C2S53_013031</name>
</gene>
<dbReference type="InterPro" id="IPR018392">
    <property type="entry name" value="LysM"/>
</dbReference>
<name>A0AAD4J5B0_PERFH</name>
<keyword evidence="9 12" id="KW-0472">Membrane</keyword>
<comment type="similarity">
    <text evidence="2">Belongs to the 'GDSL' lipolytic enzyme family.</text>
</comment>
<dbReference type="Gene3D" id="3.40.50.1110">
    <property type="entry name" value="SGNH hydrolase"/>
    <property type="match status" value="1"/>
</dbReference>
<evidence type="ECO:0000256" key="10">
    <source>
        <dbReference type="ARBA" id="ARBA00023157"/>
    </source>
</evidence>
<evidence type="ECO:0000256" key="6">
    <source>
        <dbReference type="ARBA" id="ARBA00022741"/>
    </source>
</evidence>
<dbReference type="GO" id="GO:0016788">
    <property type="term" value="F:hydrolase activity, acting on ester bonds"/>
    <property type="evidence" value="ECO:0007669"/>
    <property type="project" value="InterPro"/>
</dbReference>
<dbReference type="GO" id="GO:0051707">
    <property type="term" value="P:response to other organism"/>
    <property type="evidence" value="ECO:0007669"/>
    <property type="project" value="UniProtKB-ARBA"/>
</dbReference>
<evidence type="ECO:0000256" key="1">
    <source>
        <dbReference type="ARBA" id="ARBA00004162"/>
    </source>
</evidence>
<dbReference type="PROSITE" id="PS51782">
    <property type="entry name" value="LYSM"/>
    <property type="match status" value="1"/>
</dbReference>
<dbReference type="SUPFAM" id="SSF52266">
    <property type="entry name" value="SGNH hydrolase"/>
    <property type="match status" value="1"/>
</dbReference>
<dbReference type="FunFam" id="1.10.510.10:FF:000468">
    <property type="entry name" value="PTI1-like tyrosine-protein kinase 3"/>
    <property type="match status" value="1"/>
</dbReference>
<dbReference type="Proteomes" id="UP001190926">
    <property type="component" value="Unassembled WGS sequence"/>
</dbReference>